<feature type="signal peptide" evidence="5">
    <location>
        <begin position="1"/>
        <end position="24"/>
    </location>
</feature>
<evidence type="ECO:0000256" key="3">
    <source>
        <dbReference type="PROSITE-ProRule" id="PRU00339"/>
    </source>
</evidence>
<dbReference type="PANTHER" id="PTHR45641:SF19">
    <property type="entry name" value="NEPHROCYSTIN-3"/>
    <property type="match status" value="1"/>
</dbReference>
<proteinExistence type="predicted"/>
<organism evidence="6 7">
    <name type="scientific">Shewanella livingstonensis</name>
    <dbReference type="NCBI Taxonomy" id="150120"/>
    <lineage>
        <taxon>Bacteria</taxon>
        <taxon>Pseudomonadati</taxon>
        <taxon>Pseudomonadota</taxon>
        <taxon>Gammaproteobacteria</taxon>
        <taxon>Alteromonadales</taxon>
        <taxon>Shewanellaceae</taxon>
        <taxon>Shewanella</taxon>
    </lineage>
</organism>
<dbReference type="OrthoDB" id="6014116at2"/>
<dbReference type="SMART" id="SM00028">
    <property type="entry name" value="TPR"/>
    <property type="match status" value="4"/>
</dbReference>
<keyword evidence="2 3" id="KW-0802">TPR repeat</keyword>
<dbReference type="Proteomes" id="UP000278035">
    <property type="component" value="Chromosome"/>
</dbReference>
<dbReference type="PROSITE" id="PS50005">
    <property type="entry name" value="TPR"/>
    <property type="match status" value="1"/>
</dbReference>
<name>A0A3G8LRQ4_9GAMM</name>
<evidence type="ECO:0000256" key="5">
    <source>
        <dbReference type="SAM" id="SignalP"/>
    </source>
</evidence>
<feature type="transmembrane region" description="Helical" evidence="4">
    <location>
        <begin position="440"/>
        <end position="463"/>
    </location>
</feature>
<keyword evidence="7" id="KW-1185">Reference proteome</keyword>
<sequence>MQGLTAIFLLVLVSIYSMHMPATAARLTAQGDRGTTQQSSLALEQCKARIKQISPQASLSFCSQQLKILDIDKYPIIAAKLQLILYDINQELGDKVVAEQMLDDVKNSATFTQNVEIQYLWLRKKAAEKLYRKSYQEAKTLFEQAFSIAKAQESEIWLAKSYNDLALTEQYLNQYDKALSYYQKSLAIKEALGNDFYTAITLNNLGLIYKKLEKFKDSQRYFELSLKHYLRYTTHNVDLHVIGYMSHLYGNLAEIYNINNEFNKKNFYSNKVIEAYNDNLVGDDRLSALINVATIHINANEFTPALHVADTLSEYLTRDDHSFHDVIFYLKAQIATHQKDATQAIKFIESAMDYSDTKQDSLQKMNIYHYASELYYDNGRPYESLVYLKKYQQLHEALLEKKYSESITVIQSDIENERVQRALAEEQIASQQKSQKIDKLLNLILGITSIGLLIGFIVSFYIYRKRKTQQHLMTIIESHKQQLFLLSNDDITEQDDTQQQATLSLSPSELTASFAELLVNTMIDCISIWEKSTKTNKVELADRSQIWTISIDSGRLRTRSLDKYLHVKKLPDNPRWRNVVKTCHFILSECNLSNDDRTLLTSHLDRIMQVIKSESLGVT</sequence>
<dbReference type="CDD" id="cd22890">
    <property type="entry name" value="ChiS-DBD"/>
    <property type="match status" value="1"/>
</dbReference>
<dbReference type="Gene3D" id="1.25.40.10">
    <property type="entry name" value="Tetratricopeptide repeat domain"/>
    <property type="match status" value="2"/>
</dbReference>
<dbReference type="Pfam" id="PF13424">
    <property type="entry name" value="TPR_12"/>
    <property type="match status" value="1"/>
</dbReference>
<dbReference type="PANTHER" id="PTHR45641">
    <property type="entry name" value="TETRATRICOPEPTIDE REPEAT PROTEIN (AFU_ORTHOLOGUE AFUA_6G03870)"/>
    <property type="match status" value="1"/>
</dbReference>
<evidence type="ECO:0000313" key="6">
    <source>
        <dbReference type="EMBL" id="AZG71560.1"/>
    </source>
</evidence>
<keyword evidence="4" id="KW-1133">Transmembrane helix</keyword>
<dbReference type="EMBL" id="CP034015">
    <property type="protein sequence ID" value="AZG71560.1"/>
    <property type="molecule type" value="Genomic_DNA"/>
</dbReference>
<feature type="repeat" description="TPR" evidence="3">
    <location>
        <begin position="159"/>
        <end position="192"/>
    </location>
</feature>
<dbReference type="RefSeq" id="WP_124729203.1">
    <property type="nucleotide sequence ID" value="NZ_CBCSKC010000015.1"/>
</dbReference>
<evidence type="ECO:0000256" key="2">
    <source>
        <dbReference type="ARBA" id="ARBA00022803"/>
    </source>
</evidence>
<dbReference type="SUPFAM" id="SSF48452">
    <property type="entry name" value="TPR-like"/>
    <property type="match status" value="2"/>
</dbReference>
<evidence type="ECO:0000256" key="1">
    <source>
        <dbReference type="ARBA" id="ARBA00022737"/>
    </source>
</evidence>
<protein>
    <submittedName>
        <fullName evidence="6">Tetratricopeptide repeat protein</fullName>
    </submittedName>
</protein>
<feature type="chain" id="PRO_5018273067" evidence="5">
    <location>
        <begin position="25"/>
        <end position="619"/>
    </location>
</feature>
<keyword evidence="5" id="KW-0732">Signal</keyword>
<keyword evidence="1" id="KW-0677">Repeat</keyword>
<accession>A0A3G8LRQ4</accession>
<evidence type="ECO:0000256" key="4">
    <source>
        <dbReference type="SAM" id="Phobius"/>
    </source>
</evidence>
<reference evidence="7" key="1">
    <citation type="submission" date="2018-11" db="EMBL/GenBank/DDBJ databases">
        <title>Shewanella sp. M2.</title>
        <authorList>
            <person name="Hwang Y.J."/>
            <person name="Hwang C.Y."/>
        </authorList>
    </citation>
    <scope>NUCLEOTIDE SEQUENCE [LARGE SCALE GENOMIC DNA]</scope>
    <source>
        <strain evidence="7">LMG 19866</strain>
    </source>
</reference>
<keyword evidence="4" id="KW-0812">Transmembrane</keyword>
<dbReference type="KEGG" id="slj:EGC82_01500"/>
<gene>
    <name evidence="6" type="ORF">EGC82_01500</name>
</gene>
<evidence type="ECO:0000313" key="7">
    <source>
        <dbReference type="Proteomes" id="UP000278035"/>
    </source>
</evidence>
<keyword evidence="4" id="KW-0472">Membrane</keyword>
<dbReference type="InterPro" id="IPR011990">
    <property type="entry name" value="TPR-like_helical_dom_sf"/>
</dbReference>
<dbReference type="InterPro" id="IPR019734">
    <property type="entry name" value="TPR_rpt"/>
</dbReference>
<dbReference type="AlphaFoldDB" id="A0A3G8LRQ4"/>